<feature type="binding site" evidence="10">
    <location>
        <position position="141"/>
    </location>
    <ligand>
        <name>[4Fe-4S] cluster</name>
        <dbReference type="ChEBI" id="CHEBI:49883"/>
        <label>2</label>
    </ligand>
</feature>
<keyword evidence="10" id="KW-1003">Cell membrane</keyword>
<dbReference type="InterPro" id="IPR007202">
    <property type="entry name" value="4Fe-4S_dom"/>
</dbReference>
<evidence type="ECO:0000313" key="14">
    <source>
        <dbReference type="EMBL" id="MCG4610647.1"/>
    </source>
</evidence>
<dbReference type="EMBL" id="JAKNHQ010000007">
    <property type="protein sequence ID" value="MCG4610647.1"/>
    <property type="molecule type" value="Genomic_DNA"/>
</dbReference>
<dbReference type="Pfam" id="PF12838">
    <property type="entry name" value="Fer4_7"/>
    <property type="match status" value="1"/>
</dbReference>
<dbReference type="Gene3D" id="1.10.15.40">
    <property type="entry name" value="Electron transport complex subunit B, putative Fe-S cluster"/>
    <property type="match status" value="1"/>
</dbReference>
<evidence type="ECO:0000256" key="3">
    <source>
        <dbReference type="ARBA" id="ARBA00022723"/>
    </source>
</evidence>
<evidence type="ECO:0000256" key="9">
    <source>
        <dbReference type="ARBA" id="ARBA00023136"/>
    </source>
</evidence>
<dbReference type="InterPro" id="IPR010207">
    <property type="entry name" value="Elect_transpt_cplx_RnfB/RsxB"/>
</dbReference>
<accession>A0ABS9MIL2</accession>
<dbReference type="HAMAP" id="MF_00463">
    <property type="entry name" value="RsxB_RnfB"/>
    <property type="match status" value="1"/>
</dbReference>
<dbReference type="PROSITE" id="PS51379">
    <property type="entry name" value="4FE4S_FER_2"/>
    <property type="match status" value="3"/>
</dbReference>
<feature type="binding site" evidence="10">
    <location>
        <position position="151"/>
    </location>
    <ligand>
        <name>[4Fe-4S] cluster</name>
        <dbReference type="ChEBI" id="CHEBI:49883"/>
        <label>3</label>
    </ligand>
</feature>
<dbReference type="SUPFAM" id="SSF54862">
    <property type="entry name" value="4Fe-4S ferredoxins"/>
    <property type="match status" value="1"/>
</dbReference>
<keyword evidence="5 10" id="KW-1278">Translocase</keyword>
<dbReference type="NCBIfam" id="TIGR01944">
    <property type="entry name" value="rnfB"/>
    <property type="match status" value="1"/>
</dbReference>
<feature type="transmembrane region" description="Helical" evidence="11">
    <location>
        <begin position="6"/>
        <end position="31"/>
    </location>
</feature>
<feature type="region of interest" description="Hydrophobic" evidence="10">
    <location>
        <begin position="1"/>
        <end position="26"/>
    </location>
</feature>
<evidence type="ECO:0000256" key="11">
    <source>
        <dbReference type="SAM" id="Phobius"/>
    </source>
</evidence>
<dbReference type="RefSeq" id="WP_087234760.1">
    <property type="nucleotide sequence ID" value="NZ_JAKNHQ010000007.1"/>
</dbReference>
<dbReference type="Pfam" id="PF00037">
    <property type="entry name" value="Fer4"/>
    <property type="match status" value="1"/>
</dbReference>
<feature type="domain" description="4Fe-4S ferredoxin-type" evidence="12">
    <location>
        <begin position="235"/>
        <end position="263"/>
    </location>
</feature>
<proteinExistence type="inferred from homology"/>
<evidence type="ECO:0000256" key="2">
    <source>
        <dbReference type="ARBA" id="ARBA00022485"/>
    </source>
</evidence>
<dbReference type="InterPro" id="IPR017896">
    <property type="entry name" value="4Fe4S_Fe-S-bd"/>
</dbReference>
<organism evidence="14 15">
    <name type="scientific">Anaeromassilibacillus senegalensis</name>
    <dbReference type="NCBI Taxonomy" id="1673717"/>
    <lineage>
        <taxon>Bacteria</taxon>
        <taxon>Bacillati</taxon>
        <taxon>Bacillota</taxon>
        <taxon>Clostridia</taxon>
        <taxon>Eubacteriales</taxon>
        <taxon>Acutalibacteraceae</taxon>
        <taxon>Anaeromassilibacillus</taxon>
    </lineage>
</organism>
<evidence type="ECO:0000259" key="12">
    <source>
        <dbReference type="PROSITE" id="PS51379"/>
    </source>
</evidence>
<comment type="subunit">
    <text evidence="10">The complex is composed of six subunits: RnfA, RnfB, RnfC, RnfD, RnfE and RnfG.</text>
</comment>
<comment type="caution">
    <text evidence="10">Lacks conserved residue(s) required for the propagation of feature annotation.</text>
</comment>
<feature type="binding site" evidence="10">
    <location>
        <position position="173"/>
    </location>
    <ligand>
        <name>[4Fe-4S] cluster</name>
        <dbReference type="ChEBI" id="CHEBI:49883"/>
        <label>3</label>
    </ligand>
</feature>
<feature type="binding site" evidence="10">
    <location>
        <position position="137"/>
    </location>
    <ligand>
        <name>[4Fe-4S] cluster</name>
        <dbReference type="ChEBI" id="CHEBI:49883"/>
        <label>2</label>
    </ligand>
</feature>
<comment type="caution">
    <text evidence="14">The sequence shown here is derived from an EMBL/GenBank/DDBJ whole genome shotgun (WGS) entry which is preliminary data.</text>
</comment>
<evidence type="ECO:0000256" key="4">
    <source>
        <dbReference type="ARBA" id="ARBA00022737"/>
    </source>
</evidence>
<keyword evidence="4 10" id="KW-0677">Repeat</keyword>
<feature type="binding site" evidence="10">
    <location>
        <position position="74"/>
    </location>
    <ligand>
        <name>[4Fe-4S] cluster</name>
        <dbReference type="ChEBI" id="CHEBI:49883"/>
        <label>1</label>
    </ligand>
</feature>
<evidence type="ECO:0000256" key="8">
    <source>
        <dbReference type="ARBA" id="ARBA00023014"/>
    </source>
</evidence>
<feature type="binding site" evidence="10">
    <location>
        <position position="57"/>
    </location>
    <ligand>
        <name>[4Fe-4S] cluster</name>
        <dbReference type="ChEBI" id="CHEBI:49883"/>
        <label>1</label>
    </ligand>
</feature>
<feature type="domain" description="4Fe-4S" evidence="13">
    <location>
        <begin position="32"/>
        <end position="91"/>
    </location>
</feature>
<name>A0ABS9MIL2_9FIRM</name>
<protein>
    <recommendedName>
        <fullName evidence="10">Ion-translocating oxidoreductase complex subunit B</fullName>
        <ecNumber evidence="10">7.-.-.-</ecNumber>
    </recommendedName>
    <alternativeName>
        <fullName evidence="10">Rnf electron transport complex subunit B</fullName>
    </alternativeName>
</protein>
<keyword evidence="15" id="KW-1185">Reference proteome</keyword>
<comment type="similarity">
    <text evidence="10">Belongs to the 4Fe4S bacterial-type ferredoxin family. RnfB subfamily.</text>
</comment>
<dbReference type="InterPro" id="IPR017900">
    <property type="entry name" value="4Fe4S_Fe_S_CS"/>
</dbReference>
<comment type="function">
    <text evidence="10">Part of a membrane-bound complex that couples electron transfer with translocation of ions across the membrane.</text>
</comment>
<comment type="subcellular location">
    <subcellularLocation>
        <location evidence="10">Cell membrane</location>
    </subcellularLocation>
</comment>
<evidence type="ECO:0000313" key="15">
    <source>
        <dbReference type="Proteomes" id="UP001298681"/>
    </source>
</evidence>
<dbReference type="Pfam" id="PF04060">
    <property type="entry name" value="FeS"/>
    <property type="match status" value="1"/>
</dbReference>
<dbReference type="PROSITE" id="PS51656">
    <property type="entry name" value="4FE4S"/>
    <property type="match status" value="1"/>
</dbReference>
<dbReference type="InterPro" id="IPR050395">
    <property type="entry name" value="4Fe4S_Ferredoxin_RnfB"/>
</dbReference>
<keyword evidence="3 10" id="KW-0479">Metal-binding</keyword>
<reference evidence="14 15" key="1">
    <citation type="submission" date="2022-01" db="EMBL/GenBank/DDBJ databases">
        <title>Collection of gut derived symbiotic bacterial strains cultured from healthy donors.</title>
        <authorList>
            <person name="Lin H."/>
            <person name="Kohout C."/>
            <person name="Waligurski E."/>
            <person name="Pamer E.G."/>
        </authorList>
    </citation>
    <scope>NUCLEOTIDE SEQUENCE [LARGE SCALE GENOMIC DNA]</scope>
    <source>
        <strain evidence="14 15">DFI.7.58</strain>
    </source>
</reference>
<evidence type="ECO:0000259" key="13">
    <source>
        <dbReference type="PROSITE" id="PS51656"/>
    </source>
</evidence>
<keyword evidence="2 10" id="KW-0004">4Fe-4S</keyword>
<evidence type="ECO:0000256" key="1">
    <source>
        <dbReference type="ARBA" id="ARBA00022448"/>
    </source>
</evidence>
<gene>
    <name evidence="10" type="primary">rnfB</name>
    <name evidence="14" type="ORF">L0P57_06830</name>
</gene>
<dbReference type="EC" id="7.-.-.-" evidence="10"/>
<dbReference type="PANTHER" id="PTHR43560">
    <property type="entry name" value="ION-TRANSLOCATING OXIDOREDUCTASE COMPLEX SUBUNIT B"/>
    <property type="match status" value="1"/>
</dbReference>
<keyword evidence="9 10" id="KW-0472">Membrane</keyword>
<keyword evidence="11" id="KW-0812">Transmembrane</keyword>
<keyword evidence="1 10" id="KW-0813">Transport</keyword>
<feature type="binding site" evidence="10">
    <location>
        <position position="180"/>
    </location>
    <ligand>
        <name>[4Fe-4S] cluster</name>
        <dbReference type="ChEBI" id="CHEBI:49883"/>
        <label>2</label>
    </ligand>
</feature>
<evidence type="ECO:0000256" key="10">
    <source>
        <dbReference type="HAMAP-Rule" id="MF_00463"/>
    </source>
</evidence>
<sequence>MSQLWVPVVIVVVIGLIAGLGLAIASILLAVPKDEKAEAIEEMLPGANCGACGFSGCSGYAKALAHGEAKPGLCAPGGAEVAKTVSQYLGLADVAVEAKVAVVKCLGSYDNTSDKMEYEGIQSCTAAAQLAGGVSSCRYGCMGMGDCVQACAYGAIEVCNGVARVDPSRCKGCSMCVKACPKHLITLVPLKRQAIVRCSNCDKGASTNKVCKVGCIGCMKCQKVCEVGAIKVENFHATVDPEKCVGCGKCVEACPRHCLAMLE</sequence>
<feature type="binding site" evidence="10">
    <location>
        <position position="52"/>
    </location>
    <ligand>
        <name>[4Fe-4S] cluster</name>
        <dbReference type="ChEBI" id="CHEBI:49883"/>
        <label>1</label>
    </ligand>
</feature>
<dbReference type="CDD" id="cd10549">
    <property type="entry name" value="MtMvhB_like"/>
    <property type="match status" value="1"/>
</dbReference>
<feature type="domain" description="4Fe-4S ferredoxin-type" evidence="12">
    <location>
        <begin position="161"/>
        <end position="190"/>
    </location>
</feature>
<evidence type="ECO:0000256" key="6">
    <source>
        <dbReference type="ARBA" id="ARBA00022982"/>
    </source>
</evidence>
<keyword evidence="11" id="KW-1133">Transmembrane helix</keyword>
<feature type="binding site" evidence="10">
    <location>
        <position position="176"/>
    </location>
    <ligand>
        <name>[4Fe-4S] cluster</name>
        <dbReference type="ChEBI" id="CHEBI:49883"/>
        <label>3</label>
    </ligand>
</feature>
<keyword evidence="7 10" id="KW-0408">Iron</keyword>
<feature type="binding site" evidence="10">
    <location>
        <position position="170"/>
    </location>
    <ligand>
        <name>[4Fe-4S] cluster</name>
        <dbReference type="ChEBI" id="CHEBI:49883"/>
        <label>3</label>
    </ligand>
</feature>
<comment type="cofactor">
    <cofactor evidence="10">
        <name>[4Fe-4S] cluster</name>
        <dbReference type="ChEBI" id="CHEBI:49883"/>
    </cofactor>
    <text evidence="10">Binds 3 [4Fe-4S] clusters.</text>
</comment>
<evidence type="ECO:0000256" key="5">
    <source>
        <dbReference type="ARBA" id="ARBA00022967"/>
    </source>
</evidence>
<feature type="binding site" evidence="10">
    <location>
        <position position="49"/>
    </location>
    <ligand>
        <name>[4Fe-4S] cluster</name>
        <dbReference type="ChEBI" id="CHEBI:49883"/>
        <label>1</label>
    </ligand>
</feature>
<keyword evidence="6 10" id="KW-0249">Electron transport</keyword>
<keyword evidence="8 10" id="KW-0411">Iron-sulfur</keyword>
<feature type="domain" description="4Fe-4S ferredoxin-type" evidence="12">
    <location>
        <begin position="203"/>
        <end position="234"/>
    </location>
</feature>
<dbReference type="PROSITE" id="PS00198">
    <property type="entry name" value="4FE4S_FER_1"/>
    <property type="match status" value="1"/>
</dbReference>
<evidence type="ECO:0000256" key="7">
    <source>
        <dbReference type="ARBA" id="ARBA00023004"/>
    </source>
</evidence>
<dbReference type="Proteomes" id="UP001298681">
    <property type="component" value="Unassembled WGS sequence"/>
</dbReference>
<feature type="binding site" evidence="10">
    <location>
        <position position="147"/>
    </location>
    <ligand>
        <name>[4Fe-4S] cluster</name>
        <dbReference type="ChEBI" id="CHEBI:49883"/>
        <label>2</label>
    </ligand>
</feature>
<dbReference type="Gene3D" id="3.30.70.20">
    <property type="match status" value="2"/>
</dbReference>
<dbReference type="PANTHER" id="PTHR43560:SF1">
    <property type="entry name" value="ION-TRANSLOCATING OXIDOREDUCTASE COMPLEX SUBUNIT B"/>
    <property type="match status" value="1"/>
</dbReference>